<dbReference type="Gene3D" id="4.10.280.10">
    <property type="entry name" value="Helix-loop-helix DNA-binding domain"/>
    <property type="match status" value="1"/>
</dbReference>
<evidence type="ECO:0000313" key="7">
    <source>
        <dbReference type="EMBL" id="KAL2538939.1"/>
    </source>
</evidence>
<dbReference type="PANTHER" id="PTHR45959">
    <property type="entry name" value="BHLH TRANSCRIPTION FACTOR"/>
    <property type="match status" value="1"/>
</dbReference>
<evidence type="ECO:0000256" key="3">
    <source>
        <dbReference type="ARBA" id="ARBA00023163"/>
    </source>
</evidence>
<dbReference type="PROSITE" id="PS50888">
    <property type="entry name" value="BHLH"/>
    <property type="match status" value="1"/>
</dbReference>
<dbReference type="Proteomes" id="UP001604277">
    <property type="component" value="Unassembled WGS sequence"/>
</dbReference>
<sequence length="315" mass="35330">MEIDQFWVNSKGEAINLDEISDLEPILAEIFSSDHLSQCNSIHASNSQQASINIEAKQLSSYINGSQLLQDSSKLISFGKSNQTDKLHMIPRNSTLSPQIINFSSLSKETAGKSQYDAANEKDCRMIRNPLQAQDHVVAERKRREKLSQLFIALSKVVPGLKKLDKASLLGDAIKYVQDLQERVRILEDEAKEANRNSITNYSATRYSISTMNSPSSKGSSINGSTRESVPAEIKARISNNNVLIKICYKKHKGLISRIQYEMEKLHLNVLDIRAMPFGSSTLDITILAEMKSEFCGTVEEIVEQLEMAFMNRRA</sequence>
<dbReference type="InterPro" id="IPR036638">
    <property type="entry name" value="HLH_DNA-bd_sf"/>
</dbReference>
<keyword evidence="5" id="KW-0175">Coiled coil</keyword>
<dbReference type="InterPro" id="IPR011598">
    <property type="entry name" value="bHLH_dom"/>
</dbReference>
<evidence type="ECO:0000256" key="4">
    <source>
        <dbReference type="ARBA" id="ARBA00023242"/>
    </source>
</evidence>
<feature type="coiled-coil region" evidence="5">
    <location>
        <begin position="170"/>
        <end position="197"/>
    </location>
</feature>
<proteinExistence type="predicted"/>
<comment type="caution">
    <text evidence="7">The sequence shown here is derived from an EMBL/GenBank/DDBJ whole genome shotgun (WGS) entry which is preliminary data.</text>
</comment>
<accession>A0ABD1VNL0</accession>
<evidence type="ECO:0000256" key="2">
    <source>
        <dbReference type="ARBA" id="ARBA00023015"/>
    </source>
</evidence>
<protein>
    <submittedName>
        <fullName evidence="7">Transcription factor bHLH</fullName>
    </submittedName>
</protein>
<dbReference type="AlphaFoldDB" id="A0ABD1VNL0"/>
<keyword evidence="8" id="KW-1185">Reference proteome</keyword>
<evidence type="ECO:0000259" key="6">
    <source>
        <dbReference type="PROSITE" id="PS50888"/>
    </source>
</evidence>
<dbReference type="PANTHER" id="PTHR45959:SF2">
    <property type="entry name" value="BHLH TRANSCRIPTION FACTOR"/>
    <property type="match status" value="1"/>
</dbReference>
<dbReference type="InterPro" id="IPR052610">
    <property type="entry name" value="bHLH_transcription_regulator"/>
</dbReference>
<evidence type="ECO:0000256" key="5">
    <source>
        <dbReference type="SAM" id="Coils"/>
    </source>
</evidence>
<feature type="domain" description="BHLH" evidence="6">
    <location>
        <begin position="131"/>
        <end position="180"/>
    </location>
</feature>
<evidence type="ECO:0000256" key="1">
    <source>
        <dbReference type="ARBA" id="ARBA00004123"/>
    </source>
</evidence>
<dbReference type="SUPFAM" id="SSF47459">
    <property type="entry name" value="HLH, helix-loop-helix DNA-binding domain"/>
    <property type="match status" value="1"/>
</dbReference>
<gene>
    <name evidence="7" type="ORF">Fot_20330</name>
</gene>
<comment type="subcellular location">
    <subcellularLocation>
        <location evidence="1">Nucleus</location>
    </subcellularLocation>
</comment>
<dbReference type="EMBL" id="JBFOLJ010000005">
    <property type="protein sequence ID" value="KAL2538939.1"/>
    <property type="molecule type" value="Genomic_DNA"/>
</dbReference>
<keyword evidence="2" id="KW-0805">Transcription regulation</keyword>
<reference evidence="8" key="1">
    <citation type="submission" date="2024-07" db="EMBL/GenBank/DDBJ databases">
        <title>Two chromosome-level genome assemblies of Korean endemic species Abeliophyllum distichum and Forsythia ovata (Oleaceae).</title>
        <authorList>
            <person name="Jang H."/>
        </authorList>
    </citation>
    <scope>NUCLEOTIDE SEQUENCE [LARGE SCALE GENOMIC DNA]</scope>
</reference>
<keyword evidence="4" id="KW-0539">Nucleus</keyword>
<dbReference type="Pfam" id="PF00010">
    <property type="entry name" value="HLH"/>
    <property type="match status" value="1"/>
</dbReference>
<keyword evidence="3" id="KW-0804">Transcription</keyword>
<organism evidence="7 8">
    <name type="scientific">Forsythia ovata</name>
    <dbReference type="NCBI Taxonomy" id="205694"/>
    <lineage>
        <taxon>Eukaryota</taxon>
        <taxon>Viridiplantae</taxon>
        <taxon>Streptophyta</taxon>
        <taxon>Embryophyta</taxon>
        <taxon>Tracheophyta</taxon>
        <taxon>Spermatophyta</taxon>
        <taxon>Magnoliopsida</taxon>
        <taxon>eudicotyledons</taxon>
        <taxon>Gunneridae</taxon>
        <taxon>Pentapetalae</taxon>
        <taxon>asterids</taxon>
        <taxon>lamiids</taxon>
        <taxon>Lamiales</taxon>
        <taxon>Oleaceae</taxon>
        <taxon>Forsythieae</taxon>
        <taxon>Forsythia</taxon>
    </lineage>
</organism>
<evidence type="ECO:0000313" key="8">
    <source>
        <dbReference type="Proteomes" id="UP001604277"/>
    </source>
</evidence>
<name>A0ABD1VNL0_9LAMI</name>
<dbReference type="GO" id="GO:0005634">
    <property type="term" value="C:nucleus"/>
    <property type="evidence" value="ECO:0007669"/>
    <property type="project" value="UniProtKB-SubCell"/>
</dbReference>
<dbReference type="SMART" id="SM00353">
    <property type="entry name" value="HLH"/>
    <property type="match status" value="1"/>
</dbReference>